<reference evidence="6" key="1">
    <citation type="submission" date="2020-05" db="EMBL/GenBank/DDBJ databases">
        <title>Phylogenomic resolution of chytrid fungi.</title>
        <authorList>
            <person name="Stajich J.E."/>
            <person name="Amses K."/>
            <person name="Simmons R."/>
            <person name="Seto K."/>
            <person name="Myers J."/>
            <person name="Bonds A."/>
            <person name="Quandt C.A."/>
            <person name="Barry K."/>
            <person name="Liu P."/>
            <person name="Grigoriev I."/>
            <person name="Longcore J.E."/>
            <person name="James T.Y."/>
        </authorList>
    </citation>
    <scope>NUCLEOTIDE SEQUENCE</scope>
    <source>
        <strain evidence="6">JEL0476</strain>
    </source>
</reference>
<evidence type="ECO:0000313" key="6">
    <source>
        <dbReference type="EMBL" id="KAJ3223342.1"/>
    </source>
</evidence>
<keyword evidence="3" id="KW-0496">Mitochondrion</keyword>
<dbReference type="GO" id="GO:0005739">
    <property type="term" value="C:mitochondrion"/>
    <property type="evidence" value="ECO:0007669"/>
    <property type="project" value="UniProtKB-SubCell"/>
</dbReference>
<dbReference type="EMBL" id="JADGJW010000134">
    <property type="protein sequence ID" value="KAJ3223342.1"/>
    <property type="molecule type" value="Genomic_DNA"/>
</dbReference>
<evidence type="ECO:0000256" key="2">
    <source>
        <dbReference type="ARBA" id="ARBA00009540"/>
    </source>
</evidence>
<dbReference type="Proteomes" id="UP001211065">
    <property type="component" value="Unassembled WGS sequence"/>
</dbReference>
<organism evidence="6 7">
    <name type="scientific">Clydaea vesicula</name>
    <dbReference type="NCBI Taxonomy" id="447962"/>
    <lineage>
        <taxon>Eukaryota</taxon>
        <taxon>Fungi</taxon>
        <taxon>Fungi incertae sedis</taxon>
        <taxon>Chytridiomycota</taxon>
        <taxon>Chytridiomycota incertae sedis</taxon>
        <taxon>Chytridiomycetes</taxon>
        <taxon>Lobulomycetales</taxon>
        <taxon>Lobulomycetaceae</taxon>
        <taxon>Clydaea</taxon>
    </lineage>
</organism>
<name>A0AAD5U3L4_9FUNG</name>
<dbReference type="PANTHER" id="PTHR23354:SF62">
    <property type="entry name" value="MUSTARD, ISOFORM V"/>
    <property type="match status" value="1"/>
</dbReference>
<dbReference type="PROSITE" id="PS51886">
    <property type="entry name" value="TLDC"/>
    <property type="match status" value="1"/>
</dbReference>
<evidence type="ECO:0000313" key="7">
    <source>
        <dbReference type="Proteomes" id="UP001211065"/>
    </source>
</evidence>
<protein>
    <recommendedName>
        <fullName evidence="4">Oxidation resistance protein 1</fullName>
    </recommendedName>
</protein>
<dbReference type="InterPro" id="IPR006571">
    <property type="entry name" value="TLDc_dom"/>
</dbReference>
<proteinExistence type="inferred from homology"/>
<accession>A0AAD5U3L4</accession>
<gene>
    <name evidence="6" type="primary">OXR1_1</name>
    <name evidence="6" type="ORF">HK099_001264</name>
</gene>
<feature type="domain" description="TLDc" evidence="5">
    <location>
        <begin position="16"/>
        <end position="182"/>
    </location>
</feature>
<keyword evidence="7" id="KW-1185">Reference proteome</keyword>
<dbReference type="SMART" id="SM00584">
    <property type="entry name" value="TLDc"/>
    <property type="match status" value="1"/>
</dbReference>
<dbReference type="GO" id="GO:0005634">
    <property type="term" value="C:nucleus"/>
    <property type="evidence" value="ECO:0007669"/>
    <property type="project" value="TreeGrafter"/>
</dbReference>
<dbReference type="GO" id="GO:0006979">
    <property type="term" value="P:response to oxidative stress"/>
    <property type="evidence" value="ECO:0007669"/>
    <property type="project" value="TreeGrafter"/>
</dbReference>
<dbReference type="Pfam" id="PF07534">
    <property type="entry name" value="TLD"/>
    <property type="match status" value="1"/>
</dbReference>
<sequence>MYPTITLTGGKEGNLPILTVELAKQIQPHLPPLQKEASIWNLVYSLEQHGISLATMFHNTPNKPALLVIKDTNKNVFGAFSNEGFKRQLGFYGNGSCFLWKKILEQSTEKVKVFKSTGSNNYHILSEIGADIAFGGGTGKFGLWLDATLDNGYSSNCPTFENEALSTTENFHCDCVEVWQFVI</sequence>
<dbReference type="AlphaFoldDB" id="A0AAD5U3L4"/>
<evidence type="ECO:0000256" key="1">
    <source>
        <dbReference type="ARBA" id="ARBA00004173"/>
    </source>
</evidence>
<evidence type="ECO:0000256" key="4">
    <source>
        <dbReference type="ARBA" id="ARBA00040604"/>
    </source>
</evidence>
<evidence type="ECO:0000256" key="3">
    <source>
        <dbReference type="ARBA" id="ARBA00023128"/>
    </source>
</evidence>
<dbReference type="PANTHER" id="PTHR23354">
    <property type="entry name" value="NUCLEOLAR PROTEIN 7/ESTROGEN RECEPTOR COACTIVATOR-RELATED"/>
    <property type="match status" value="1"/>
</dbReference>
<comment type="similarity">
    <text evidence="2">Belongs to the OXR1 family.</text>
</comment>
<comment type="caution">
    <text evidence="6">The sequence shown here is derived from an EMBL/GenBank/DDBJ whole genome shotgun (WGS) entry which is preliminary data.</text>
</comment>
<evidence type="ECO:0000259" key="5">
    <source>
        <dbReference type="PROSITE" id="PS51886"/>
    </source>
</evidence>
<comment type="subcellular location">
    <subcellularLocation>
        <location evidence="1">Mitochondrion</location>
    </subcellularLocation>
</comment>